<organism evidence="1 2">
    <name type="scientific">Miniphocaeibacter halophilus</name>
    <dbReference type="NCBI Taxonomy" id="2931922"/>
    <lineage>
        <taxon>Bacteria</taxon>
        <taxon>Bacillati</taxon>
        <taxon>Bacillota</taxon>
        <taxon>Tissierellia</taxon>
        <taxon>Tissierellales</taxon>
        <taxon>Peptoniphilaceae</taxon>
        <taxon>Miniphocaeibacter</taxon>
    </lineage>
</organism>
<evidence type="ECO:0000313" key="2">
    <source>
        <dbReference type="Proteomes" id="UP000595814"/>
    </source>
</evidence>
<dbReference type="Proteomes" id="UP000595814">
    <property type="component" value="Chromosome"/>
</dbReference>
<name>A0AC61MTK4_9FIRM</name>
<keyword evidence="2" id="KW-1185">Reference proteome</keyword>
<dbReference type="EMBL" id="CP066744">
    <property type="protein sequence ID" value="QQK08937.1"/>
    <property type="molecule type" value="Genomic_DNA"/>
</dbReference>
<gene>
    <name evidence="1" type="ORF">JFY71_05215</name>
</gene>
<evidence type="ECO:0000313" key="1">
    <source>
        <dbReference type="EMBL" id="QQK08937.1"/>
    </source>
</evidence>
<accession>A0AC61MTK4</accession>
<reference evidence="1 2" key="1">
    <citation type="journal article" date="2022" name="Int. J. Syst. Evol. Microbiol.">
        <title>Miniphocaeibacter halophilus sp. nov., an ammonium-tolerant acetate-producing bacterium isolated from a biogas system.</title>
        <authorList>
            <person name="Schnurer A."/>
            <person name="Singh A."/>
            <person name="Bi S."/>
            <person name="Qiao W."/>
            <person name="Westerholm M."/>
        </authorList>
    </citation>
    <scope>NUCLEOTIDE SEQUENCE [LARGE SCALE GENOMIC DNA]</scope>
    <source>
        <strain evidence="1 2">AMB_01</strain>
    </source>
</reference>
<protein>
    <submittedName>
        <fullName evidence="1">GNAT family N-acetyltransferase</fullName>
    </submittedName>
</protein>
<sequence>MEILFTKPSASEYINLRKSSGMGGEKSLNRTEIALKNSLFIVSIYDNNKLIGFGRIVGDGAITYVVSDIMVDKSYQGKGLGKIIMAEIDKYFEENCNEEAYISLIANKPADKLYFKFKFDYLKDFEVAMKRKK</sequence>
<proteinExistence type="predicted"/>